<accession>A0ABW0Q2R0</accession>
<comment type="caution">
    <text evidence="1">The sequence shown here is derived from an EMBL/GenBank/DDBJ whole genome shotgun (WGS) entry which is preliminary data.</text>
</comment>
<proteinExistence type="predicted"/>
<sequence>MLVTNARFINVSGWYDVTVTPDDGEPFGYTVAPDDDAETAVAIRAVVAAQAIPIAAYVALLPGVPSRVSAAQAKLALDAVITFPGQEAEEGVLVGRMTLLDDLEAVIAAIPVRAVRIWFADANVWERTHPYVSALALEMSLDDDAIDALFIAADRY</sequence>
<reference evidence="2" key="1">
    <citation type="journal article" date="2019" name="Int. J. Syst. Evol. Microbiol.">
        <title>The Global Catalogue of Microorganisms (GCM) 10K type strain sequencing project: providing services to taxonomists for standard genome sequencing and annotation.</title>
        <authorList>
            <consortium name="The Broad Institute Genomics Platform"/>
            <consortium name="The Broad Institute Genome Sequencing Center for Infectious Disease"/>
            <person name="Wu L."/>
            <person name="Ma J."/>
        </authorList>
    </citation>
    <scope>NUCLEOTIDE SEQUENCE [LARGE SCALE GENOMIC DNA]</scope>
    <source>
        <strain evidence="2">KACC 12633</strain>
    </source>
</reference>
<organism evidence="1 2">
    <name type="scientific">Kaistia terrae</name>
    <dbReference type="NCBI Taxonomy" id="537017"/>
    <lineage>
        <taxon>Bacteria</taxon>
        <taxon>Pseudomonadati</taxon>
        <taxon>Pseudomonadota</taxon>
        <taxon>Alphaproteobacteria</taxon>
        <taxon>Hyphomicrobiales</taxon>
        <taxon>Kaistiaceae</taxon>
        <taxon>Kaistia</taxon>
    </lineage>
</organism>
<dbReference type="RefSeq" id="WP_266346113.1">
    <property type="nucleotide sequence ID" value="NZ_JAPKNH010000013.1"/>
</dbReference>
<name>A0ABW0Q2R0_9HYPH</name>
<gene>
    <name evidence="1" type="ORF">ACFPP9_25450</name>
</gene>
<evidence type="ECO:0008006" key="3">
    <source>
        <dbReference type="Google" id="ProtNLM"/>
    </source>
</evidence>
<evidence type="ECO:0000313" key="1">
    <source>
        <dbReference type="EMBL" id="MFC5519136.1"/>
    </source>
</evidence>
<evidence type="ECO:0000313" key="2">
    <source>
        <dbReference type="Proteomes" id="UP001596150"/>
    </source>
</evidence>
<dbReference type="Proteomes" id="UP001596150">
    <property type="component" value="Unassembled WGS sequence"/>
</dbReference>
<protein>
    <recommendedName>
        <fullName evidence="3">DUF4376 domain-containing protein</fullName>
    </recommendedName>
</protein>
<dbReference type="EMBL" id="JBHSML010000032">
    <property type="protein sequence ID" value="MFC5519136.1"/>
    <property type="molecule type" value="Genomic_DNA"/>
</dbReference>
<keyword evidence="2" id="KW-1185">Reference proteome</keyword>